<protein>
    <recommendedName>
        <fullName evidence="1">G-patch domain-containing protein</fullName>
    </recommendedName>
</protein>
<organism evidence="2 3">
    <name type="scientific">Mucuna pruriens</name>
    <name type="common">Velvet bean</name>
    <name type="synonym">Dolichos pruriens</name>
    <dbReference type="NCBI Taxonomy" id="157652"/>
    <lineage>
        <taxon>Eukaryota</taxon>
        <taxon>Viridiplantae</taxon>
        <taxon>Streptophyta</taxon>
        <taxon>Embryophyta</taxon>
        <taxon>Tracheophyta</taxon>
        <taxon>Spermatophyta</taxon>
        <taxon>Magnoliopsida</taxon>
        <taxon>eudicotyledons</taxon>
        <taxon>Gunneridae</taxon>
        <taxon>Pentapetalae</taxon>
        <taxon>rosids</taxon>
        <taxon>fabids</taxon>
        <taxon>Fabales</taxon>
        <taxon>Fabaceae</taxon>
        <taxon>Papilionoideae</taxon>
        <taxon>50 kb inversion clade</taxon>
        <taxon>NPAAA clade</taxon>
        <taxon>indigoferoid/millettioid clade</taxon>
        <taxon>Phaseoleae</taxon>
        <taxon>Mucuna</taxon>
    </lineage>
</organism>
<dbReference type="InterPro" id="IPR000467">
    <property type="entry name" value="G_patch_dom"/>
</dbReference>
<accession>A0A371I6G6</accession>
<gene>
    <name evidence="2" type="ORF">CR513_04949</name>
</gene>
<dbReference type="EMBL" id="QJKJ01000826">
    <property type="protein sequence ID" value="RDY10524.1"/>
    <property type="molecule type" value="Genomic_DNA"/>
</dbReference>
<name>A0A371I6G6_MUCPR</name>
<evidence type="ECO:0000313" key="2">
    <source>
        <dbReference type="EMBL" id="RDY10524.1"/>
    </source>
</evidence>
<sequence length="154" mass="16502">MGEKEIMVSTPFPTEYVEEDEEALETSFQALEIVGTTNIKIGKGDINPSKAAIMAAKVLITNGFEPGKGLGRRLNGMANPPHMPTRKTAHSQSLSSGIQAPSISYIRVNPRIVRVILAHSHIARGRPRESPALAPWSSSHVLIDLGPTASGTPK</sequence>
<dbReference type="PROSITE" id="PS50174">
    <property type="entry name" value="G_PATCH"/>
    <property type="match status" value="1"/>
</dbReference>
<dbReference type="Proteomes" id="UP000257109">
    <property type="component" value="Unassembled WGS sequence"/>
</dbReference>
<evidence type="ECO:0000313" key="3">
    <source>
        <dbReference type="Proteomes" id="UP000257109"/>
    </source>
</evidence>
<proteinExistence type="predicted"/>
<feature type="domain" description="G-patch" evidence="1">
    <location>
        <begin position="51"/>
        <end position="101"/>
    </location>
</feature>
<dbReference type="GO" id="GO:0003676">
    <property type="term" value="F:nucleic acid binding"/>
    <property type="evidence" value="ECO:0007669"/>
    <property type="project" value="InterPro"/>
</dbReference>
<comment type="caution">
    <text evidence="2">The sequence shown here is derived from an EMBL/GenBank/DDBJ whole genome shotgun (WGS) entry which is preliminary data.</text>
</comment>
<reference evidence="2" key="1">
    <citation type="submission" date="2018-05" db="EMBL/GenBank/DDBJ databases">
        <title>Draft genome of Mucuna pruriens seed.</title>
        <authorList>
            <person name="Nnadi N.E."/>
            <person name="Vos R."/>
            <person name="Hasami M.H."/>
            <person name="Devisetty U.K."/>
            <person name="Aguiy J.C."/>
        </authorList>
    </citation>
    <scope>NUCLEOTIDE SEQUENCE [LARGE SCALE GENOMIC DNA]</scope>
    <source>
        <strain evidence="2">JCA_2017</strain>
    </source>
</reference>
<dbReference type="OrthoDB" id="1095202at2759"/>
<evidence type="ECO:0000259" key="1">
    <source>
        <dbReference type="PROSITE" id="PS50174"/>
    </source>
</evidence>
<dbReference type="AlphaFoldDB" id="A0A371I6G6"/>
<keyword evidence="3" id="KW-1185">Reference proteome</keyword>
<feature type="non-terminal residue" evidence="2">
    <location>
        <position position="1"/>
    </location>
</feature>